<dbReference type="GO" id="GO:0005886">
    <property type="term" value="C:plasma membrane"/>
    <property type="evidence" value="ECO:0007669"/>
    <property type="project" value="UniProtKB-SubCell"/>
</dbReference>
<organism evidence="10 11">
    <name type="scientific">Candidatus Corynebacterium gallistercoris</name>
    <dbReference type="NCBI Taxonomy" id="2838530"/>
    <lineage>
        <taxon>Bacteria</taxon>
        <taxon>Bacillati</taxon>
        <taxon>Actinomycetota</taxon>
        <taxon>Actinomycetes</taxon>
        <taxon>Mycobacteriales</taxon>
        <taxon>Corynebacteriaceae</taxon>
        <taxon>Corynebacterium</taxon>
    </lineage>
</organism>
<keyword evidence="5 8" id="KW-1133">Transmembrane helix</keyword>
<feature type="transmembrane region" description="Helical" evidence="8">
    <location>
        <begin position="213"/>
        <end position="232"/>
    </location>
</feature>
<evidence type="ECO:0000259" key="9">
    <source>
        <dbReference type="PROSITE" id="PS50850"/>
    </source>
</evidence>
<name>A0A9D1RXG1_9CORY</name>
<sequence>MSAHSEPSPTQQPPQGHRGAVATKKTKKATSKEERRILSATLVGTTIEWYDFFIYAQAAGLIFAAQFFKPLGEDNETLAQIISWASLGISFLFRPLGAAVAGHLGDKYGRKLVLAGTLILMGLATAAIGILPTYGTWGIAAPIVLILLRILQGFSAGGEWGGAALLAVEHAPRNKRGLYGAYPQIGVPLGLAFATSVLLILTATLGTDAYMDWAWRIPFVVSLVLVAVGVIVRLKVSESPVFEEIRERAEESSAPLGVLLKNHSPLVIKAALIFAANNACGYMVIAFFGSYASKTLGLNQNHVFLSVILAAIAWTAMTLWSGKLSDQIGRRQTFMIGYVLLFVLIIPVWMLVDTANVIWFAMALLLMIPGLALSYGPQSAMYAELFPRDIRFSGVSVGYALGSILGGAFAPMIAQMLLSRTGHTWSIGIYLMILCAISLLALARTPKDLHTQEL</sequence>
<reference evidence="10" key="1">
    <citation type="journal article" date="2021" name="PeerJ">
        <title>Extensive microbial diversity within the chicken gut microbiome revealed by metagenomics and culture.</title>
        <authorList>
            <person name="Gilroy R."/>
            <person name="Ravi A."/>
            <person name="Getino M."/>
            <person name="Pursley I."/>
            <person name="Horton D.L."/>
            <person name="Alikhan N.F."/>
            <person name="Baker D."/>
            <person name="Gharbi K."/>
            <person name="Hall N."/>
            <person name="Watson M."/>
            <person name="Adriaenssens E.M."/>
            <person name="Foster-Nyarko E."/>
            <person name="Jarju S."/>
            <person name="Secka A."/>
            <person name="Antonio M."/>
            <person name="Oren A."/>
            <person name="Chaudhuri R.R."/>
            <person name="La Ragione R."/>
            <person name="Hildebrand F."/>
            <person name="Pallen M.J."/>
        </authorList>
    </citation>
    <scope>NUCLEOTIDE SEQUENCE</scope>
    <source>
        <strain evidence="10">4376</strain>
    </source>
</reference>
<accession>A0A9D1RXG1</accession>
<feature type="domain" description="Major facilitator superfamily (MFS) profile" evidence="9">
    <location>
        <begin position="37"/>
        <end position="450"/>
    </location>
</feature>
<keyword evidence="4 8" id="KW-0812">Transmembrane</keyword>
<feature type="transmembrane region" description="Helical" evidence="8">
    <location>
        <begin position="358"/>
        <end position="376"/>
    </location>
</feature>
<evidence type="ECO:0000256" key="7">
    <source>
        <dbReference type="SAM" id="MobiDB-lite"/>
    </source>
</evidence>
<reference evidence="10" key="2">
    <citation type="submission" date="2021-04" db="EMBL/GenBank/DDBJ databases">
        <authorList>
            <person name="Gilroy R."/>
        </authorList>
    </citation>
    <scope>NUCLEOTIDE SEQUENCE</scope>
    <source>
        <strain evidence="10">4376</strain>
    </source>
</reference>
<evidence type="ECO:0000256" key="8">
    <source>
        <dbReference type="SAM" id="Phobius"/>
    </source>
</evidence>
<evidence type="ECO:0000256" key="4">
    <source>
        <dbReference type="ARBA" id="ARBA00022692"/>
    </source>
</evidence>
<feature type="transmembrane region" description="Helical" evidence="8">
    <location>
        <begin position="81"/>
        <end position="100"/>
    </location>
</feature>
<feature type="transmembrane region" description="Helical" evidence="8">
    <location>
        <begin position="52"/>
        <end position="69"/>
    </location>
</feature>
<dbReference type="PANTHER" id="PTHR43045:SF1">
    <property type="entry name" value="SHIKIMATE TRANSPORTER"/>
    <property type="match status" value="1"/>
</dbReference>
<dbReference type="EMBL" id="DXFZ01000029">
    <property type="protein sequence ID" value="HIW95300.1"/>
    <property type="molecule type" value="Genomic_DNA"/>
</dbReference>
<dbReference type="InterPro" id="IPR005829">
    <property type="entry name" value="Sugar_transporter_CS"/>
</dbReference>
<evidence type="ECO:0000256" key="2">
    <source>
        <dbReference type="ARBA" id="ARBA00022448"/>
    </source>
</evidence>
<dbReference type="InterPro" id="IPR020846">
    <property type="entry name" value="MFS_dom"/>
</dbReference>
<dbReference type="GO" id="GO:0022857">
    <property type="term" value="F:transmembrane transporter activity"/>
    <property type="evidence" value="ECO:0007669"/>
    <property type="project" value="InterPro"/>
</dbReference>
<keyword evidence="3" id="KW-1003">Cell membrane</keyword>
<dbReference type="PROSITE" id="PS50850">
    <property type="entry name" value="MFS"/>
    <property type="match status" value="1"/>
</dbReference>
<proteinExistence type="predicted"/>
<feature type="transmembrane region" description="Helical" evidence="8">
    <location>
        <begin position="334"/>
        <end position="352"/>
    </location>
</feature>
<dbReference type="SUPFAM" id="SSF103473">
    <property type="entry name" value="MFS general substrate transporter"/>
    <property type="match status" value="1"/>
</dbReference>
<feature type="transmembrane region" description="Helical" evidence="8">
    <location>
        <begin position="424"/>
        <end position="443"/>
    </location>
</feature>
<dbReference type="PROSITE" id="PS00216">
    <property type="entry name" value="SUGAR_TRANSPORT_1"/>
    <property type="match status" value="1"/>
</dbReference>
<dbReference type="Pfam" id="PF07690">
    <property type="entry name" value="MFS_1"/>
    <property type="match status" value="1"/>
</dbReference>
<protein>
    <submittedName>
        <fullName evidence="10">MHS family MFS transporter</fullName>
    </submittedName>
</protein>
<feature type="region of interest" description="Disordered" evidence="7">
    <location>
        <begin position="1"/>
        <end position="32"/>
    </location>
</feature>
<evidence type="ECO:0000256" key="1">
    <source>
        <dbReference type="ARBA" id="ARBA00004651"/>
    </source>
</evidence>
<feature type="transmembrane region" description="Helical" evidence="8">
    <location>
        <begin position="112"/>
        <end position="131"/>
    </location>
</feature>
<dbReference type="Gene3D" id="1.20.1250.20">
    <property type="entry name" value="MFS general substrate transporter like domains"/>
    <property type="match status" value="2"/>
</dbReference>
<evidence type="ECO:0000313" key="11">
    <source>
        <dbReference type="Proteomes" id="UP000824189"/>
    </source>
</evidence>
<evidence type="ECO:0000313" key="10">
    <source>
        <dbReference type="EMBL" id="HIW95300.1"/>
    </source>
</evidence>
<evidence type="ECO:0000256" key="5">
    <source>
        <dbReference type="ARBA" id="ARBA00022989"/>
    </source>
</evidence>
<evidence type="ECO:0000256" key="3">
    <source>
        <dbReference type="ARBA" id="ARBA00022475"/>
    </source>
</evidence>
<dbReference type="PANTHER" id="PTHR43045">
    <property type="entry name" value="SHIKIMATE TRANSPORTER"/>
    <property type="match status" value="1"/>
</dbReference>
<dbReference type="InterPro" id="IPR036259">
    <property type="entry name" value="MFS_trans_sf"/>
</dbReference>
<comment type="subcellular location">
    <subcellularLocation>
        <location evidence="1">Cell membrane</location>
        <topology evidence="1">Multi-pass membrane protein</topology>
    </subcellularLocation>
</comment>
<dbReference type="Proteomes" id="UP000824189">
    <property type="component" value="Unassembled WGS sequence"/>
</dbReference>
<keyword evidence="2" id="KW-0813">Transport</keyword>
<gene>
    <name evidence="10" type="ORF">H9867_02250</name>
</gene>
<dbReference type="CDD" id="cd17369">
    <property type="entry name" value="MFS_ShiA_like"/>
    <property type="match status" value="1"/>
</dbReference>
<dbReference type="PROSITE" id="PS00217">
    <property type="entry name" value="SUGAR_TRANSPORT_2"/>
    <property type="match status" value="1"/>
</dbReference>
<dbReference type="InterPro" id="IPR011701">
    <property type="entry name" value="MFS"/>
</dbReference>
<feature type="transmembrane region" description="Helical" evidence="8">
    <location>
        <begin position="180"/>
        <end position="201"/>
    </location>
</feature>
<feature type="transmembrane region" description="Helical" evidence="8">
    <location>
        <begin position="303"/>
        <end position="322"/>
    </location>
</feature>
<feature type="transmembrane region" description="Helical" evidence="8">
    <location>
        <begin position="270"/>
        <end position="291"/>
    </location>
</feature>
<dbReference type="AlphaFoldDB" id="A0A9D1RXG1"/>
<keyword evidence="6 8" id="KW-0472">Membrane</keyword>
<comment type="caution">
    <text evidence="10">The sequence shown here is derived from an EMBL/GenBank/DDBJ whole genome shotgun (WGS) entry which is preliminary data.</text>
</comment>
<evidence type="ECO:0000256" key="6">
    <source>
        <dbReference type="ARBA" id="ARBA00023136"/>
    </source>
</evidence>
<feature type="transmembrane region" description="Helical" evidence="8">
    <location>
        <begin position="397"/>
        <end position="418"/>
    </location>
</feature>
<feature type="transmembrane region" description="Helical" evidence="8">
    <location>
        <begin position="143"/>
        <end position="168"/>
    </location>
</feature>